<keyword evidence="3" id="KW-0479">Metal-binding</keyword>
<evidence type="ECO:0000259" key="5">
    <source>
        <dbReference type="Pfam" id="PF00557"/>
    </source>
</evidence>
<dbReference type="GO" id="GO:0006508">
    <property type="term" value="P:proteolysis"/>
    <property type="evidence" value="ECO:0007669"/>
    <property type="project" value="UniProtKB-KW"/>
</dbReference>
<keyword evidence="4" id="KW-0378">Hydrolase</keyword>
<evidence type="ECO:0000313" key="7">
    <source>
        <dbReference type="Proteomes" id="UP000887116"/>
    </source>
</evidence>
<dbReference type="PANTHER" id="PTHR43330">
    <property type="entry name" value="METHIONINE AMINOPEPTIDASE"/>
    <property type="match status" value="1"/>
</dbReference>
<dbReference type="GO" id="GO:0070006">
    <property type="term" value="F:metalloaminopeptidase activity"/>
    <property type="evidence" value="ECO:0007669"/>
    <property type="project" value="InterPro"/>
</dbReference>
<reference evidence="6" key="1">
    <citation type="submission" date="2020-07" db="EMBL/GenBank/DDBJ databases">
        <title>Multicomponent nature underlies the extraordinary mechanical properties of spider dragline silk.</title>
        <authorList>
            <person name="Kono N."/>
            <person name="Nakamura H."/>
            <person name="Mori M."/>
            <person name="Yoshida Y."/>
            <person name="Ohtoshi R."/>
            <person name="Malay A.D."/>
            <person name="Moran D.A.P."/>
            <person name="Tomita M."/>
            <person name="Numata K."/>
            <person name="Arakawa K."/>
        </authorList>
    </citation>
    <scope>NUCLEOTIDE SEQUENCE</scope>
</reference>
<name>A0A8X6LED8_TRICU</name>
<evidence type="ECO:0000256" key="1">
    <source>
        <dbReference type="ARBA" id="ARBA00022438"/>
    </source>
</evidence>
<sequence>VFYNGFHGDCAATYLVGNVDNKAKKLVEVAALCLQKAIDICRHEQHFCAIGKTISNIALSHGFSVVPAFCGHGISSIFHCAPRILHYDNNDKGQMLKGMIFTIEPVVCEGQPDILILEDDWTAATEDRSRSAQFEHTVLITQEGAEILTVPDAFKIHEQ</sequence>
<evidence type="ECO:0000256" key="4">
    <source>
        <dbReference type="ARBA" id="ARBA00022801"/>
    </source>
</evidence>
<comment type="caution">
    <text evidence="6">The sequence shown here is derived from an EMBL/GenBank/DDBJ whole genome shotgun (WGS) entry which is preliminary data.</text>
</comment>
<keyword evidence="1 6" id="KW-0031">Aminopeptidase</keyword>
<dbReference type="Pfam" id="PF00557">
    <property type="entry name" value="Peptidase_M24"/>
    <property type="match status" value="1"/>
</dbReference>
<dbReference type="AlphaFoldDB" id="A0A8X6LED8"/>
<gene>
    <name evidence="6" type="primary">METAP1D</name>
    <name evidence="6" type="ORF">TNCT_411551</name>
</gene>
<proteinExistence type="predicted"/>
<dbReference type="EMBL" id="BMAO01035496">
    <property type="protein sequence ID" value="GFR04074.1"/>
    <property type="molecule type" value="Genomic_DNA"/>
</dbReference>
<keyword evidence="7" id="KW-1185">Reference proteome</keyword>
<dbReference type="OrthoDB" id="6413295at2759"/>
<feature type="domain" description="Peptidase M24" evidence="5">
    <location>
        <begin position="2"/>
        <end position="142"/>
    </location>
</feature>
<evidence type="ECO:0000256" key="2">
    <source>
        <dbReference type="ARBA" id="ARBA00022670"/>
    </source>
</evidence>
<dbReference type="InterPro" id="IPR002467">
    <property type="entry name" value="Pept_M24A_MAP1"/>
</dbReference>
<keyword evidence="2" id="KW-0645">Protease</keyword>
<evidence type="ECO:0000256" key="3">
    <source>
        <dbReference type="ARBA" id="ARBA00022723"/>
    </source>
</evidence>
<organism evidence="6 7">
    <name type="scientific">Trichonephila clavata</name>
    <name type="common">Joro spider</name>
    <name type="synonym">Nephila clavata</name>
    <dbReference type="NCBI Taxonomy" id="2740835"/>
    <lineage>
        <taxon>Eukaryota</taxon>
        <taxon>Metazoa</taxon>
        <taxon>Ecdysozoa</taxon>
        <taxon>Arthropoda</taxon>
        <taxon>Chelicerata</taxon>
        <taxon>Arachnida</taxon>
        <taxon>Araneae</taxon>
        <taxon>Araneomorphae</taxon>
        <taxon>Entelegynae</taxon>
        <taxon>Araneoidea</taxon>
        <taxon>Nephilidae</taxon>
        <taxon>Trichonephila</taxon>
    </lineage>
</organism>
<dbReference type="PANTHER" id="PTHR43330:SF8">
    <property type="entry name" value="METHIONINE AMINOPEPTIDASE 1D, MITOCHONDRIAL"/>
    <property type="match status" value="1"/>
</dbReference>
<dbReference type="InterPro" id="IPR000994">
    <property type="entry name" value="Pept_M24"/>
</dbReference>
<protein>
    <submittedName>
        <fullName evidence="6">Methionine aminopeptidase 1D, mitochondrial</fullName>
    </submittedName>
</protein>
<dbReference type="Proteomes" id="UP000887116">
    <property type="component" value="Unassembled WGS sequence"/>
</dbReference>
<dbReference type="GO" id="GO:0046872">
    <property type="term" value="F:metal ion binding"/>
    <property type="evidence" value="ECO:0007669"/>
    <property type="project" value="UniProtKB-KW"/>
</dbReference>
<accession>A0A8X6LED8</accession>
<dbReference type="PROSITE" id="PS00680">
    <property type="entry name" value="MAP_1"/>
    <property type="match status" value="1"/>
</dbReference>
<dbReference type="InterPro" id="IPR036005">
    <property type="entry name" value="Creatinase/aminopeptidase-like"/>
</dbReference>
<dbReference type="SUPFAM" id="SSF55920">
    <property type="entry name" value="Creatinase/aminopeptidase"/>
    <property type="match status" value="1"/>
</dbReference>
<dbReference type="Gene3D" id="3.90.230.10">
    <property type="entry name" value="Creatinase/methionine aminopeptidase superfamily"/>
    <property type="match status" value="1"/>
</dbReference>
<evidence type="ECO:0000313" key="6">
    <source>
        <dbReference type="EMBL" id="GFR04074.1"/>
    </source>
</evidence>
<feature type="non-terminal residue" evidence="6">
    <location>
        <position position="1"/>
    </location>
</feature>